<proteinExistence type="predicted"/>
<dbReference type="EMBL" id="JBHUFF010000008">
    <property type="protein sequence ID" value="MFD1798839.1"/>
    <property type="molecule type" value="Genomic_DNA"/>
</dbReference>
<comment type="caution">
    <text evidence="3">The sequence shown here is derived from an EMBL/GenBank/DDBJ whole genome shotgun (WGS) entry which is preliminary data.</text>
</comment>
<feature type="domain" description="General stress protein 17M-like" evidence="2">
    <location>
        <begin position="7"/>
        <end position="100"/>
    </location>
</feature>
<protein>
    <submittedName>
        <fullName evidence="3">General stress protein</fullName>
    </submittedName>
</protein>
<accession>A0ABW4NK96</accession>
<dbReference type="InterPro" id="IPR025889">
    <property type="entry name" value="GSP17M-like_dom"/>
</dbReference>
<feature type="region of interest" description="Disordered" evidence="1">
    <location>
        <begin position="143"/>
        <end position="196"/>
    </location>
</feature>
<gene>
    <name evidence="3" type="ORF">ACFSBK_03055</name>
</gene>
<sequence>MPKKFKGAYQSVEEAAAEVEHLLVEGYAADDITVVTYKENKGTIESLTIADVDTVTQEDHKSVWDRARDIFTDGDPENPLGKYNLDDATTERYNKTIKHGGYVILVEEILNGEETPSTRRTNHDPIQSHTDATIPNVGEFSAAHSDVPTAENDEKSSTVDGIPLEESDGTFGGDHPIDNPSMPSSPGTDQQRDIPE</sequence>
<name>A0ABW4NK96_9LACT</name>
<dbReference type="Pfam" id="PF11181">
    <property type="entry name" value="YflT"/>
    <property type="match status" value="1"/>
</dbReference>
<evidence type="ECO:0000313" key="4">
    <source>
        <dbReference type="Proteomes" id="UP001597285"/>
    </source>
</evidence>
<evidence type="ECO:0000256" key="1">
    <source>
        <dbReference type="SAM" id="MobiDB-lite"/>
    </source>
</evidence>
<dbReference type="RefSeq" id="WP_058919239.1">
    <property type="nucleotide sequence ID" value="NZ_JBHSQC010000015.1"/>
</dbReference>
<organism evidence="3 4">
    <name type="scientific">Carnobacterium antarcticum</name>
    <dbReference type="NCBI Taxonomy" id="2126436"/>
    <lineage>
        <taxon>Bacteria</taxon>
        <taxon>Bacillati</taxon>
        <taxon>Bacillota</taxon>
        <taxon>Bacilli</taxon>
        <taxon>Lactobacillales</taxon>
        <taxon>Carnobacteriaceae</taxon>
        <taxon>Carnobacterium</taxon>
    </lineage>
</organism>
<evidence type="ECO:0000313" key="3">
    <source>
        <dbReference type="EMBL" id="MFD1798839.1"/>
    </source>
</evidence>
<evidence type="ECO:0000259" key="2">
    <source>
        <dbReference type="Pfam" id="PF11181"/>
    </source>
</evidence>
<dbReference type="Proteomes" id="UP001597285">
    <property type="component" value="Unassembled WGS sequence"/>
</dbReference>
<keyword evidence="4" id="KW-1185">Reference proteome</keyword>
<reference evidence="4" key="1">
    <citation type="journal article" date="2019" name="Int. J. Syst. Evol. Microbiol.">
        <title>The Global Catalogue of Microorganisms (GCM) 10K type strain sequencing project: providing services to taxonomists for standard genome sequencing and annotation.</title>
        <authorList>
            <consortium name="The Broad Institute Genomics Platform"/>
            <consortium name="The Broad Institute Genome Sequencing Center for Infectious Disease"/>
            <person name="Wu L."/>
            <person name="Ma J."/>
        </authorList>
    </citation>
    <scope>NUCLEOTIDE SEQUENCE [LARGE SCALE GENOMIC DNA]</scope>
    <source>
        <strain evidence="4">KCTC 42143</strain>
    </source>
</reference>